<dbReference type="Proteomes" id="UP001158050">
    <property type="component" value="Unassembled WGS sequence"/>
</dbReference>
<proteinExistence type="predicted"/>
<evidence type="ECO:0000313" key="2">
    <source>
        <dbReference type="Proteomes" id="UP001158050"/>
    </source>
</evidence>
<reference evidence="1 2" key="1">
    <citation type="submission" date="2017-05" db="EMBL/GenBank/DDBJ databases">
        <authorList>
            <person name="Varghese N."/>
            <person name="Submissions S."/>
        </authorList>
    </citation>
    <scope>NUCLEOTIDE SEQUENCE [LARGE SCALE GENOMIC DNA]</scope>
    <source>
        <strain evidence="1 2">DSM 18015</strain>
    </source>
</reference>
<name>A0ABY1R492_9FLAO</name>
<dbReference type="RefSeq" id="WP_283417382.1">
    <property type="nucleotide sequence ID" value="NZ_FXUO01000006.1"/>
</dbReference>
<protein>
    <recommendedName>
        <fullName evidence="3">SsrA-binding protein</fullName>
    </recommendedName>
</protein>
<evidence type="ECO:0000313" key="1">
    <source>
        <dbReference type="EMBL" id="SMP94963.1"/>
    </source>
</evidence>
<keyword evidence="2" id="KW-1185">Reference proteome</keyword>
<comment type="caution">
    <text evidence="1">The sequence shown here is derived from an EMBL/GenBank/DDBJ whole genome shotgun (WGS) entry which is preliminary data.</text>
</comment>
<gene>
    <name evidence="1" type="ORF">SAMN05421679_106204</name>
</gene>
<evidence type="ECO:0008006" key="3">
    <source>
        <dbReference type="Google" id="ProtNLM"/>
    </source>
</evidence>
<sequence length="48" mass="5721">MKKAFFRFLNGVNKRILPKYSKKDPTKLTKIQKAIFAYRYIVLLNSLD</sequence>
<dbReference type="EMBL" id="FXUO01000006">
    <property type="protein sequence ID" value="SMP94963.1"/>
    <property type="molecule type" value="Genomic_DNA"/>
</dbReference>
<accession>A0ABY1R492</accession>
<organism evidence="1 2">
    <name type="scientific">Epilithonimonas pallida</name>
    <dbReference type="NCBI Taxonomy" id="373671"/>
    <lineage>
        <taxon>Bacteria</taxon>
        <taxon>Pseudomonadati</taxon>
        <taxon>Bacteroidota</taxon>
        <taxon>Flavobacteriia</taxon>
        <taxon>Flavobacteriales</taxon>
        <taxon>Weeksellaceae</taxon>
        <taxon>Chryseobacterium group</taxon>
        <taxon>Epilithonimonas</taxon>
    </lineage>
</organism>